<evidence type="ECO:0008006" key="2">
    <source>
        <dbReference type="Google" id="ProtNLM"/>
    </source>
</evidence>
<comment type="caution">
    <text evidence="1">The sequence shown here is derived from an EMBL/GenBank/DDBJ whole genome shotgun (WGS) entry which is preliminary data.</text>
</comment>
<name>K1SS32_9ZZZZ</name>
<organism evidence="1">
    <name type="scientific">human gut metagenome</name>
    <dbReference type="NCBI Taxonomy" id="408170"/>
    <lineage>
        <taxon>unclassified sequences</taxon>
        <taxon>metagenomes</taxon>
        <taxon>organismal metagenomes</taxon>
    </lineage>
</organism>
<feature type="non-terminal residue" evidence="1">
    <location>
        <position position="1"/>
    </location>
</feature>
<dbReference type="AlphaFoldDB" id="K1SS32"/>
<dbReference type="Gene3D" id="3.40.50.1100">
    <property type="match status" value="1"/>
</dbReference>
<protein>
    <recommendedName>
        <fullName evidence="2">Tryptophan synthase beta chain</fullName>
    </recommendedName>
</protein>
<reference evidence="1" key="1">
    <citation type="journal article" date="2013" name="Environ. Microbiol.">
        <title>Microbiota from the distal guts of lean and obese adolescents exhibit partial functional redundancy besides clear differences in community structure.</title>
        <authorList>
            <person name="Ferrer M."/>
            <person name="Ruiz A."/>
            <person name="Lanza F."/>
            <person name="Haange S.B."/>
            <person name="Oberbach A."/>
            <person name="Till H."/>
            <person name="Bargiela R."/>
            <person name="Campoy C."/>
            <person name="Segura M.T."/>
            <person name="Richter M."/>
            <person name="von Bergen M."/>
            <person name="Seifert J."/>
            <person name="Suarez A."/>
        </authorList>
    </citation>
    <scope>NUCLEOTIDE SEQUENCE</scope>
</reference>
<dbReference type="EMBL" id="AJWY01010050">
    <property type="protein sequence ID" value="EKC56625.1"/>
    <property type="molecule type" value="Genomic_DNA"/>
</dbReference>
<sequence>ALGALDKMRFKPTDIVVLTVSGRGDKDIETYLKESGTRTSLQ</sequence>
<evidence type="ECO:0000313" key="1">
    <source>
        <dbReference type="EMBL" id="EKC56625.1"/>
    </source>
</evidence>
<proteinExistence type="predicted"/>
<gene>
    <name evidence="1" type="ORF">LEA_14745</name>
</gene>
<dbReference type="InterPro" id="IPR036052">
    <property type="entry name" value="TrpB-like_PALP_sf"/>
</dbReference>
<accession>K1SS32</accession>